<dbReference type="EMBL" id="JXTH01000097">
    <property type="protein sequence ID" value="KIQ93128.1"/>
    <property type="molecule type" value="Genomic_DNA"/>
</dbReference>
<dbReference type="RefSeq" id="WP_006322705.1">
    <property type="nucleotide sequence ID" value="NZ_JXTH01000097.1"/>
</dbReference>
<feature type="domain" description="Regulator of ribonuclease activity B" evidence="1">
    <location>
        <begin position="6"/>
        <end position="103"/>
    </location>
</feature>
<gene>
    <name evidence="2" type="ORF">LH47_02822</name>
</gene>
<accession>A0A0D0Q517</accession>
<name>A0A0D0Q517_9BACL</name>
<organism evidence="2 3">
    <name type="scientific">Anoxybacillus thermarum</name>
    <dbReference type="NCBI Taxonomy" id="404937"/>
    <lineage>
        <taxon>Bacteria</taxon>
        <taxon>Bacillati</taxon>
        <taxon>Bacillota</taxon>
        <taxon>Bacilli</taxon>
        <taxon>Bacillales</taxon>
        <taxon>Anoxybacillaceae</taxon>
        <taxon>Anoxybacillus</taxon>
    </lineage>
</organism>
<proteinExistence type="predicted"/>
<dbReference type="SUPFAM" id="SSF89946">
    <property type="entry name" value="Hypothetical protein VC0424"/>
    <property type="match status" value="1"/>
</dbReference>
<comment type="caution">
    <text evidence="2">The sequence shown here is derived from an EMBL/GenBank/DDBJ whole genome shotgun (WGS) entry which is preliminary data.</text>
</comment>
<reference evidence="2 3" key="1">
    <citation type="submission" date="2015-01" db="EMBL/GenBank/DDBJ databases">
        <title>Draft genome of Anoxybacillus thermarum strain AF/04.</title>
        <authorList>
            <person name="Poli A."/>
            <person name="Nicolaus B."/>
            <person name="Chan K.-G."/>
            <person name="Kahar U.M."/>
            <person name="Yaakob A.S."/>
            <person name="Chan C.S."/>
            <person name="Goh K.M."/>
        </authorList>
    </citation>
    <scope>NUCLEOTIDE SEQUENCE [LARGE SCALE GENOMIC DNA]</scope>
    <source>
        <strain evidence="2 3">AF/04</strain>
    </source>
</reference>
<protein>
    <recommendedName>
        <fullName evidence="1">Regulator of ribonuclease activity B domain-containing protein</fullName>
    </recommendedName>
</protein>
<dbReference type="Gene3D" id="3.30.70.970">
    <property type="entry name" value="RraB-like"/>
    <property type="match status" value="1"/>
</dbReference>
<dbReference type="Pfam" id="PF06877">
    <property type="entry name" value="RraB"/>
    <property type="match status" value="1"/>
</dbReference>
<dbReference type="AlphaFoldDB" id="A0A0D0Q517"/>
<evidence type="ECO:0000259" key="1">
    <source>
        <dbReference type="Pfam" id="PF06877"/>
    </source>
</evidence>
<sequence length="106" mass="12692">MRFPKDEDGQTLELLYKNGVDFNKKHQLDFFIVLENEKDAFELGRELEERNFMFTIEEDPETKEWVCCVTKEMYLDYDEIVSFQKELNKLSKPFNGYCDGWGTLVE</sequence>
<evidence type="ECO:0000313" key="3">
    <source>
        <dbReference type="Proteomes" id="UP000032102"/>
    </source>
</evidence>
<evidence type="ECO:0000313" key="2">
    <source>
        <dbReference type="EMBL" id="KIQ93128.1"/>
    </source>
</evidence>
<keyword evidence="3" id="KW-1185">Reference proteome</keyword>
<dbReference type="PATRIC" id="fig|404937.3.peg.3099"/>
<dbReference type="InterPro" id="IPR009671">
    <property type="entry name" value="RraB_dom"/>
</dbReference>
<dbReference type="Proteomes" id="UP000032102">
    <property type="component" value="Unassembled WGS sequence"/>
</dbReference>
<dbReference type="InterPro" id="IPR036701">
    <property type="entry name" value="RraB-like_sf"/>
</dbReference>